<comment type="caution">
    <text evidence="2">The sequence shown here is derived from an EMBL/GenBank/DDBJ whole genome shotgun (WGS) entry which is preliminary data.</text>
</comment>
<feature type="transmembrane region" description="Helical" evidence="1">
    <location>
        <begin position="55"/>
        <end position="73"/>
    </location>
</feature>
<reference evidence="2" key="1">
    <citation type="journal article" date="2023" name="Mol. Phylogenet. Evol.">
        <title>Genome-scale phylogeny and comparative genomics of the fungal order Sordariales.</title>
        <authorList>
            <person name="Hensen N."/>
            <person name="Bonometti L."/>
            <person name="Westerberg I."/>
            <person name="Brannstrom I.O."/>
            <person name="Guillou S."/>
            <person name="Cros-Aarteil S."/>
            <person name="Calhoun S."/>
            <person name="Haridas S."/>
            <person name="Kuo A."/>
            <person name="Mondo S."/>
            <person name="Pangilinan J."/>
            <person name="Riley R."/>
            <person name="LaButti K."/>
            <person name="Andreopoulos B."/>
            <person name="Lipzen A."/>
            <person name="Chen C."/>
            <person name="Yan M."/>
            <person name="Daum C."/>
            <person name="Ng V."/>
            <person name="Clum A."/>
            <person name="Steindorff A."/>
            <person name="Ohm R.A."/>
            <person name="Martin F."/>
            <person name="Silar P."/>
            <person name="Natvig D.O."/>
            <person name="Lalanne C."/>
            <person name="Gautier V."/>
            <person name="Ament-Velasquez S.L."/>
            <person name="Kruys A."/>
            <person name="Hutchinson M.I."/>
            <person name="Powell A.J."/>
            <person name="Barry K."/>
            <person name="Miller A.N."/>
            <person name="Grigoriev I.V."/>
            <person name="Debuchy R."/>
            <person name="Gladieux P."/>
            <person name="Hiltunen Thoren M."/>
            <person name="Johannesson H."/>
        </authorList>
    </citation>
    <scope>NUCLEOTIDE SEQUENCE</scope>
    <source>
        <strain evidence="2">PSN324</strain>
    </source>
</reference>
<sequence length="75" mass="8509">MGGIVSPHLNSLVLLLTLFTFSFTNNGVVYRRFIGEIGSNTLLTEARHNGKWKWKAGHWFLFFFCINFCGGIAKI</sequence>
<gene>
    <name evidence="2" type="ORF">QBC42DRAFT_260845</name>
</gene>
<keyword evidence="1" id="KW-0472">Membrane</keyword>
<reference evidence="2" key="2">
    <citation type="submission" date="2023-06" db="EMBL/GenBank/DDBJ databases">
        <authorList>
            <consortium name="Lawrence Berkeley National Laboratory"/>
            <person name="Mondo S.J."/>
            <person name="Hensen N."/>
            <person name="Bonometti L."/>
            <person name="Westerberg I."/>
            <person name="Brannstrom I.O."/>
            <person name="Guillou S."/>
            <person name="Cros-Aarteil S."/>
            <person name="Calhoun S."/>
            <person name="Haridas S."/>
            <person name="Kuo A."/>
            <person name="Pangilinan J."/>
            <person name="Riley R."/>
            <person name="Labutti K."/>
            <person name="Andreopoulos B."/>
            <person name="Lipzen A."/>
            <person name="Chen C."/>
            <person name="Yanf M."/>
            <person name="Daum C."/>
            <person name="Ng V."/>
            <person name="Clum A."/>
            <person name="Steindorff A."/>
            <person name="Ohm R."/>
            <person name="Martin F."/>
            <person name="Silar P."/>
            <person name="Natvig D."/>
            <person name="Lalanne C."/>
            <person name="Gautier V."/>
            <person name="Ament-Velasquez S.L."/>
            <person name="Kruys A."/>
            <person name="Hutchinson M.I."/>
            <person name="Powell A.J."/>
            <person name="Barry K."/>
            <person name="Miller A.N."/>
            <person name="Grigoriev I.V."/>
            <person name="Debuchy R."/>
            <person name="Gladieux P."/>
            <person name="Thoren M.H."/>
            <person name="Johannesson H."/>
        </authorList>
    </citation>
    <scope>NUCLEOTIDE SEQUENCE</scope>
    <source>
        <strain evidence="2">PSN324</strain>
    </source>
</reference>
<evidence type="ECO:0000313" key="2">
    <source>
        <dbReference type="EMBL" id="KAK4465737.1"/>
    </source>
</evidence>
<evidence type="ECO:0000256" key="1">
    <source>
        <dbReference type="SAM" id="Phobius"/>
    </source>
</evidence>
<name>A0AAV9HXY9_9PEZI</name>
<dbReference type="AlphaFoldDB" id="A0AAV9HXY9"/>
<keyword evidence="1" id="KW-0812">Transmembrane</keyword>
<protein>
    <submittedName>
        <fullName evidence="2">Uncharacterized protein</fullName>
    </submittedName>
</protein>
<keyword evidence="3" id="KW-1185">Reference proteome</keyword>
<dbReference type="Proteomes" id="UP001321749">
    <property type="component" value="Unassembled WGS sequence"/>
</dbReference>
<proteinExistence type="predicted"/>
<organism evidence="2 3">
    <name type="scientific">Cladorrhinum samala</name>
    <dbReference type="NCBI Taxonomy" id="585594"/>
    <lineage>
        <taxon>Eukaryota</taxon>
        <taxon>Fungi</taxon>
        <taxon>Dikarya</taxon>
        <taxon>Ascomycota</taxon>
        <taxon>Pezizomycotina</taxon>
        <taxon>Sordariomycetes</taxon>
        <taxon>Sordariomycetidae</taxon>
        <taxon>Sordariales</taxon>
        <taxon>Podosporaceae</taxon>
        <taxon>Cladorrhinum</taxon>
    </lineage>
</organism>
<evidence type="ECO:0000313" key="3">
    <source>
        <dbReference type="Proteomes" id="UP001321749"/>
    </source>
</evidence>
<keyword evidence="1" id="KW-1133">Transmembrane helix</keyword>
<dbReference type="EMBL" id="MU864937">
    <property type="protein sequence ID" value="KAK4465737.1"/>
    <property type="molecule type" value="Genomic_DNA"/>
</dbReference>
<accession>A0AAV9HXY9</accession>